<dbReference type="GO" id="GO:0022857">
    <property type="term" value="F:transmembrane transporter activity"/>
    <property type="evidence" value="ECO:0007669"/>
    <property type="project" value="InterPro"/>
</dbReference>
<dbReference type="InterPro" id="IPR002293">
    <property type="entry name" value="AA/rel_permease1"/>
</dbReference>
<feature type="transmembrane region" description="Helical" evidence="5">
    <location>
        <begin position="447"/>
        <end position="468"/>
    </location>
</feature>
<feature type="transmembrane region" description="Helical" evidence="5">
    <location>
        <begin position="41"/>
        <end position="65"/>
    </location>
</feature>
<evidence type="ECO:0000256" key="2">
    <source>
        <dbReference type="ARBA" id="ARBA00022692"/>
    </source>
</evidence>
<keyword evidence="4 5" id="KW-0472">Membrane</keyword>
<evidence type="ECO:0000313" key="7">
    <source>
        <dbReference type="Proteomes" id="UP000290365"/>
    </source>
</evidence>
<feature type="transmembrane region" description="Helical" evidence="5">
    <location>
        <begin position="85"/>
        <end position="107"/>
    </location>
</feature>
<dbReference type="KEGG" id="kbs:EPA93_06420"/>
<feature type="transmembrane region" description="Helical" evidence="5">
    <location>
        <begin position="127"/>
        <end position="147"/>
    </location>
</feature>
<feature type="transmembrane region" description="Helical" evidence="5">
    <location>
        <begin position="420"/>
        <end position="440"/>
    </location>
</feature>
<proteinExistence type="predicted"/>
<dbReference type="GO" id="GO:0016020">
    <property type="term" value="C:membrane"/>
    <property type="evidence" value="ECO:0007669"/>
    <property type="project" value="UniProtKB-SubCell"/>
</dbReference>
<sequence length="510" mass="54484">MQLKRHLTTFSLLVMGVAGAVGTGVLFSNAGMTAMAGPSVVLVWIIGAIFYTFIGFTFVELSLMYPEAGGPSRYSLYSHGKVANLINALSDLIWYLFVPPVEALAAAEGLNLIYPHLVNTQGNPTTLGAIVAVIIMLLFFPFNYFGIRAFSRSTNVLGIIKLAIYVLIGLGFLAFARFGNFGAFGGFAPFGVSGIFAAIPLAMFAFGGIRVLPDYAEETRDPKQLKNSIILTIIGQTIVYILFALAFIASLNWSQLALQAGAWKDVAKLPGNPFLVIAQHSNALWLIGLTTIIAILGPFVTGYIYQGAGTRVLFAMSRTGFVSARMKELSERYSIPAAALIVFTIVGVIVAYIAAPLPSIYSLITDAVVAGYIGFAINPVVMLALRREGRTGTVKGGAVIATLAFAAASLIAYWSGWPSVPYAVILLAIGVIAFGLLYKVHEGFGNAIWYICYILFLTLMTYIGSVGALKLVSFNIGSLIVVLVSVVVFLPWGVASRLKHVEVRAAVAEG</sequence>
<feature type="transmembrane region" description="Helical" evidence="5">
    <location>
        <begin position="360"/>
        <end position="385"/>
    </location>
</feature>
<feature type="transmembrane region" description="Helical" evidence="5">
    <location>
        <begin position="283"/>
        <end position="305"/>
    </location>
</feature>
<name>A0A4P6JKE4_KTERU</name>
<keyword evidence="2 5" id="KW-0812">Transmembrane</keyword>
<evidence type="ECO:0000256" key="5">
    <source>
        <dbReference type="SAM" id="Phobius"/>
    </source>
</evidence>
<dbReference type="PANTHER" id="PTHR47547">
    <property type="match status" value="1"/>
</dbReference>
<evidence type="ECO:0000313" key="6">
    <source>
        <dbReference type="EMBL" id="QBD75657.1"/>
    </source>
</evidence>
<keyword evidence="3 5" id="KW-1133">Transmembrane helix</keyword>
<evidence type="ECO:0000256" key="4">
    <source>
        <dbReference type="ARBA" id="ARBA00023136"/>
    </source>
</evidence>
<gene>
    <name evidence="6" type="ORF">EPA93_06420</name>
</gene>
<dbReference type="PANTHER" id="PTHR47547:SF1">
    <property type="entry name" value="ASPARTATE-PROTON SYMPORTER"/>
    <property type="match status" value="1"/>
</dbReference>
<organism evidence="6 7">
    <name type="scientific">Ktedonosporobacter rubrisoli</name>
    <dbReference type="NCBI Taxonomy" id="2509675"/>
    <lineage>
        <taxon>Bacteria</taxon>
        <taxon>Bacillati</taxon>
        <taxon>Chloroflexota</taxon>
        <taxon>Ktedonobacteria</taxon>
        <taxon>Ktedonobacterales</taxon>
        <taxon>Ktedonosporobacteraceae</taxon>
        <taxon>Ktedonosporobacter</taxon>
    </lineage>
</organism>
<feature type="transmembrane region" description="Helical" evidence="5">
    <location>
        <begin position="159"/>
        <end position="178"/>
    </location>
</feature>
<feature type="transmembrane region" description="Helical" evidence="5">
    <location>
        <begin position="474"/>
        <end position="494"/>
    </location>
</feature>
<feature type="transmembrane region" description="Helical" evidence="5">
    <location>
        <begin position="12"/>
        <end position="35"/>
    </location>
</feature>
<feature type="transmembrane region" description="Helical" evidence="5">
    <location>
        <begin position="229"/>
        <end position="249"/>
    </location>
</feature>
<protein>
    <submittedName>
        <fullName evidence="6">APC family permease</fullName>
    </submittedName>
</protein>
<dbReference type="OrthoDB" id="92719at2"/>
<dbReference type="InterPro" id="IPR052962">
    <property type="entry name" value="AA_Transporter_AGT"/>
</dbReference>
<dbReference type="RefSeq" id="WP_129886254.1">
    <property type="nucleotide sequence ID" value="NZ_CP035758.1"/>
</dbReference>
<dbReference type="EMBL" id="CP035758">
    <property type="protein sequence ID" value="QBD75657.1"/>
    <property type="molecule type" value="Genomic_DNA"/>
</dbReference>
<dbReference type="Proteomes" id="UP000290365">
    <property type="component" value="Chromosome"/>
</dbReference>
<feature type="transmembrane region" description="Helical" evidence="5">
    <location>
        <begin position="333"/>
        <end position="354"/>
    </location>
</feature>
<accession>A0A4P6JKE4</accession>
<evidence type="ECO:0000256" key="1">
    <source>
        <dbReference type="ARBA" id="ARBA00004141"/>
    </source>
</evidence>
<comment type="subcellular location">
    <subcellularLocation>
        <location evidence="1">Membrane</location>
        <topology evidence="1">Multi-pass membrane protein</topology>
    </subcellularLocation>
</comment>
<feature type="transmembrane region" description="Helical" evidence="5">
    <location>
        <begin position="190"/>
        <end position="209"/>
    </location>
</feature>
<dbReference type="Gene3D" id="1.20.1740.10">
    <property type="entry name" value="Amino acid/polyamine transporter I"/>
    <property type="match status" value="1"/>
</dbReference>
<keyword evidence="7" id="KW-1185">Reference proteome</keyword>
<reference evidence="6 7" key="1">
    <citation type="submission" date="2019-01" db="EMBL/GenBank/DDBJ databases">
        <title>Ktedonosporobacter rubrisoli SCAWS-G2.</title>
        <authorList>
            <person name="Huang Y."/>
            <person name="Yan B."/>
        </authorList>
    </citation>
    <scope>NUCLEOTIDE SEQUENCE [LARGE SCALE GENOMIC DNA]</scope>
    <source>
        <strain evidence="6 7">SCAWS-G2</strain>
    </source>
</reference>
<feature type="transmembrane region" description="Helical" evidence="5">
    <location>
        <begin position="397"/>
        <end position="414"/>
    </location>
</feature>
<dbReference type="Pfam" id="PF13520">
    <property type="entry name" value="AA_permease_2"/>
    <property type="match status" value="1"/>
</dbReference>
<dbReference type="AlphaFoldDB" id="A0A4P6JKE4"/>
<evidence type="ECO:0000256" key="3">
    <source>
        <dbReference type="ARBA" id="ARBA00022989"/>
    </source>
</evidence>